<dbReference type="Gramene" id="MELO3C018137.2.1">
    <property type="protein sequence ID" value="MELO3C018137.2.1"/>
    <property type="gene ID" value="MELO3C018137.2"/>
</dbReference>
<dbReference type="PANTHER" id="PTHR31096:SF16">
    <property type="entry name" value="ACT DOMAIN-CONTAINING PROTEIN ACR11"/>
    <property type="match status" value="1"/>
</dbReference>
<comment type="function">
    <text evidence="2">Binds amino acids.</text>
</comment>
<dbReference type="GO" id="GO:0016597">
    <property type="term" value="F:amino acid binding"/>
    <property type="evidence" value="ECO:0007669"/>
    <property type="project" value="UniProtKB-UniRule"/>
</dbReference>
<evidence type="ECO:0000256" key="1">
    <source>
        <dbReference type="ARBA" id="ARBA00022737"/>
    </source>
</evidence>
<dbReference type="GO" id="GO:0009570">
    <property type="term" value="C:chloroplast stroma"/>
    <property type="evidence" value="ECO:0007669"/>
    <property type="project" value="TreeGrafter"/>
</dbReference>
<keyword evidence="1 2" id="KW-0677">Repeat</keyword>
<sequence length="155" mass="17096">NGSNGDTDTISILIVIIDQDSDQDATVVEITFGDWLGALLGTMNALKNLGLNVVQANLFLNSSGKHNRISITKADTGRKVDDLEWLEVICLTIMNNLIQYHPVCSYRDSFLYLYLETYFGIFLNIKLVAQESSAPLAIGATFGVMPPQQQVLILE</sequence>
<proteinExistence type="predicted"/>
<dbReference type="InterPro" id="IPR040217">
    <property type="entry name" value="ACR1-12"/>
</dbReference>
<evidence type="ECO:0000256" key="2">
    <source>
        <dbReference type="RuleBase" id="RU369043"/>
    </source>
</evidence>
<protein>
    <recommendedName>
        <fullName evidence="2">ACT domain-containing protein ACR</fullName>
    </recommendedName>
    <alternativeName>
        <fullName evidence="2">Protein ACT DOMAIN REPEATS</fullName>
    </alternativeName>
</protein>
<name>A0A9I9DGP8_CUCME</name>
<dbReference type="SMR" id="A0A9I9DGP8"/>
<dbReference type="AlphaFoldDB" id="A0A9I9DGP8"/>
<evidence type="ECO:0000313" key="3">
    <source>
        <dbReference type="EnsemblPlants" id="MELO3C018137.2.1"/>
    </source>
</evidence>
<accession>A0A9I9DGP8</accession>
<reference evidence="3" key="1">
    <citation type="submission" date="2023-03" db="UniProtKB">
        <authorList>
            <consortium name="EnsemblPlants"/>
        </authorList>
    </citation>
    <scope>IDENTIFICATION</scope>
</reference>
<dbReference type="PANTHER" id="PTHR31096">
    <property type="entry name" value="ACT DOMAIN-CONTAINING PROTEIN ACR4-RELATED"/>
    <property type="match status" value="1"/>
</dbReference>
<organism evidence="3">
    <name type="scientific">Cucumis melo</name>
    <name type="common">Muskmelon</name>
    <dbReference type="NCBI Taxonomy" id="3656"/>
    <lineage>
        <taxon>Eukaryota</taxon>
        <taxon>Viridiplantae</taxon>
        <taxon>Streptophyta</taxon>
        <taxon>Embryophyta</taxon>
        <taxon>Tracheophyta</taxon>
        <taxon>Spermatophyta</taxon>
        <taxon>Magnoliopsida</taxon>
        <taxon>eudicotyledons</taxon>
        <taxon>Gunneridae</taxon>
        <taxon>Pentapetalae</taxon>
        <taxon>rosids</taxon>
        <taxon>fabids</taxon>
        <taxon>Cucurbitales</taxon>
        <taxon>Cucurbitaceae</taxon>
        <taxon>Benincaseae</taxon>
        <taxon>Cucumis</taxon>
    </lineage>
</organism>
<dbReference type="EnsemblPlants" id="MELO3C018137.2.1">
    <property type="protein sequence ID" value="MELO3C018137.2.1"/>
    <property type="gene ID" value="MELO3C018137.2"/>
</dbReference>
<dbReference type="GO" id="GO:0009535">
    <property type="term" value="C:chloroplast thylakoid membrane"/>
    <property type="evidence" value="ECO:0007669"/>
    <property type="project" value="TreeGrafter"/>
</dbReference>